<sequence length="268" mass="29663">FYCNSPSKWFHFLNNVAAYNIKGCKIKLSNFSQHTANLTGTIAPRLTITASGTAFKSIISSSAEVGSYTCVASQSEGTSLKDHIMTHKDIQGMMTKAARGGIQPFLPMAAQYGMANVNGSINQQRHFTDGDTFRTTFSNWDNFATTQMNAPEKLELNVSFPKRNNYVGLSSMGHASTLMYQPTAGTNTFTENSALPQRFTIPKTDATNIMALNGEICEFDAAPGSNYHINICPQNGAPPQFYNNSVSLYRVIIFEIYFRLNLRMIQLK</sequence>
<dbReference type="EMBL" id="JAAZCD010000035">
    <property type="protein sequence ID" value="NLD30936.1"/>
    <property type="molecule type" value="Genomic_DNA"/>
</dbReference>
<name>A0A847D2G3_9LACT</name>
<feature type="non-terminal residue" evidence="1">
    <location>
        <position position="1"/>
    </location>
</feature>
<gene>
    <name evidence="1" type="ORF">GX662_01555</name>
</gene>
<evidence type="ECO:0000313" key="1">
    <source>
        <dbReference type="EMBL" id="NLD30936.1"/>
    </source>
</evidence>
<reference evidence="1 2" key="1">
    <citation type="journal article" date="2020" name="Biotechnol. Biofuels">
        <title>New insights from the biogas microbiome by comprehensive genome-resolved metagenomics of nearly 1600 species originating from multiple anaerobic digesters.</title>
        <authorList>
            <person name="Campanaro S."/>
            <person name="Treu L."/>
            <person name="Rodriguez-R L.M."/>
            <person name="Kovalovszki A."/>
            <person name="Ziels R.M."/>
            <person name="Maus I."/>
            <person name="Zhu X."/>
            <person name="Kougias P.G."/>
            <person name="Basile A."/>
            <person name="Luo G."/>
            <person name="Schluter A."/>
            <person name="Konstantinidis K.T."/>
            <person name="Angelidaki I."/>
        </authorList>
    </citation>
    <scope>NUCLEOTIDE SEQUENCE [LARGE SCALE GENOMIC DNA]</scope>
    <source>
        <strain evidence="1">AS07pgkLD_105</strain>
    </source>
</reference>
<evidence type="ECO:0000313" key="2">
    <source>
        <dbReference type="Proteomes" id="UP000589373"/>
    </source>
</evidence>
<protein>
    <submittedName>
        <fullName evidence="1">Uncharacterized protein</fullName>
    </submittedName>
</protein>
<organism evidence="1 2">
    <name type="scientific">Trichococcus flocculiformis</name>
    <dbReference type="NCBI Taxonomy" id="82803"/>
    <lineage>
        <taxon>Bacteria</taxon>
        <taxon>Bacillati</taxon>
        <taxon>Bacillota</taxon>
        <taxon>Bacilli</taxon>
        <taxon>Lactobacillales</taxon>
        <taxon>Carnobacteriaceae</taxon>
        <taxon>Trichococcus</taxon>
    </lineage>
</organism>
<dbReference type="AlphaFoldDB" id="A0A847D2G3"/>
<accession>A0A847D2G3</accession>
<dbReference type="RefSeq" id="WP_276641583.1">
    <property type="nucleotide sequence ID" value="NZ_JAAZCD010000035.1"/>
</dbReference>
<comment type="caution">
    <text evidence="1">The sequence shown here is derived from an EMBL/GenBank/DDBJ whole genome shotgun (WGS) entry which is preliminary data.</text>
</comment>
<dbReference type="Proteomes" id="UP000589373">
    <property type="component" value="Unassembled WGS sequence"/>
</dbReference>
<proteinExistence type="predicted"/>